<dbReference type="GO" id="GO:0032259">
    <property type="term" value="P:methylation"/>
    <property type="evidence" value="ECO:0007669"/>
    <property type="project" value="UniProtKB-KW"/>
</dbReference>
<dbReference type="SMART" id="SM00359">
    <property type="entry name" value="PUA"/>
    <property type="match status" value="1"/>
</dbReference>
<evidence type="ECO:0000313" key="10">
    <source>
        <dbReference type="EMBL" id="KRT35429.1"/>
    </source>
</evidence>
<evidence type="ECO:0000256" key="6">
    <source>
        <dbReference type="ARBA" id="ARBA00022691"/>
    </source>
</evidence>
<evidence type="ECO:0000259" key="9">
    <source>
        <dbReference type="SMART" id="SM00359"/>
    </source>
</evidence>
<dbReference type="GO" id="GO:0008168">
    <property type="term" value="F:methyltransferase activity"/>
    <property type="evidence" value="ECO:0007669"/>
    <property type="project" value="UniProtKB-KW"/>
</dbReference>
<evidence type="ECO:0000256" key="4">
    <source>
        <dbReference type="ARBA" id="ARBA00022603"/>
    </source>
</evidence>
<sequence length="408" mass="45859">MKCGSFLPWEGVKCIMALNSLYVKKGFEQSIHEGHPWIYKNAINRIRGDFTPGDLVEIKDWRGKFLGIGYANPSSYIVARILTRKQERIDERFWRKRLKSALNFRSKTGIAELDAYRMVFSEADFLPGVIIDKFGDYIVLQTLTLGMDRFKEIIVRVLTDLFPVKGIYHKNDVPVRAIEGLSQEDCLLFGEVPDEVIIEENGVKFCVNIAGGQKTGHFLDQRRNRVLLKDISKGADVLDAFCYTGGFGLNAARFGAKTVFGVDVSEDAVATARRNAGLNGFDAVCRYDVANVFDRLRELEPKGQRYDVIVLDPPAFAKNKKAVEGALRGYKEINLRAMKIIKEGGFLLTCSCSHHISWDLFEGVIFEAAKDAGKTLRVVAREGQPPDHPVLMGFDESLYLKCLLLEVS</sequence>
<comment type="similarity">
    <text evidence="8">Belongs to the methyltransferase superfamily. RlmI family.</text>
</comment>
<keyword evidence="4 10" id="KW-0489">Methyltransferase</keyword>
<dbReference type="CDD" id="cd11572">
    <property type="entry name" value="RlmI_M_like"/>
    <property type="match status" value="1"/>
</dbReference>
<dbReference type="Gene3D" id="3.30.750.80">
    <property type="entry name" value="RNA methyltransferase domain (HRMD) like"/>
    <property type="match status" value="1"/>
</dbReference>
<keyword evidence="2" id="KW-0963">Cytoplasm</keyword>
<reference evidence="11" key="1">
    <citation type="submission" date="2012-09" db="EMBL/GenBank/DDBJ databases">
        <authorList>
            <person name="Weinstock G."/>
            <person name="Sodergren E."/>
            <person name="Clifton S."/>
            <person name="Fulton L."/>
            <person name="Fulton B."/>
            <person name="Courtney L."/>
            <person name="Fronick C."/>
            <person name="Harrison M."/>
            <person name="Strong C."/>
            <person name="Farmer C."/>
            <person name="Delehaunty K."/>
            <person name="Markovic C."/>
            <person name="Hall O."/>
            <person name="Minx P."/>
            <person name="Tomlinson C."/>
            <person name="Mitreva M."/>
            <person name="Nelson J."/>
            <person name="Hou S."/>
            <person name="Wollam A."/>
            <person name="Pepin K.H."/>
            <person name="Johnson M."/>
            <person name="Bhonagiri V."/>
            <person name="Nash W.E."/>
            <person name="Suruliraj S."/>
            <person name="Warren W."/>
            <person name="Chinwalla A."/>
            <person name="Mardis E.R."/>
            <person name="Wilson R.K."/>
        </authorList>
    </citation>
    <scope>NUCLEOTIDE SEQUENCE [LARGE SCALE GENOMIC DNA]</scope>
    <source>
        <strain evidence="11">OS1</strain>
    </source>
</reference>
<dbReference type="InterPro" id="IPR002478">
    <property type="entry name" value="PUA"/>
</dbReference>
<dbReference type="InterPro" id="IPR036974">
    <property type="entry name" value="PUA_sf"/>
</dbReference>
<dbReference type="PANTHER" id="PTHR42873">
    <property type="entry name" value="RIBOSOMAL RNA LARGE SUBUNIT METHYLTRANSFERASE"/>
    <property type="match status" value="1"/>
</dbReference>
<comment type="subcellular location">
    <subcellularLocation>
        <location evidence="1">Cytoplasm</location>
    </subcellularLocation>
</comment>
<dbReference type="CDD" id="cd02440">
    <property type="entry name" value="AdoMet_MTases"/>
    <property type="match status" value="1"/>
</dbReference>
<dbReference type="Pfam" id="PF10672">
    <property type="entry name" value="Methyltrans_SAM"/>
    <property type="match status" value="1"/>
</dbReference>
<dbReference type="PROSITE" id="PS50890">
    <property type="entry name" value="PUA"/>
    <property type="match status" value="1"/>
</dbReference>
<dbReference type="Gene3D" id="2.30.130.10">
    <property type="entry name" value="PUA domain"/>
    <property type="match status" value="1"/>
</dbReference>
<protein>
    <submittedName>
        <fullName evidence="10">Putative 23S rRNA methyltransferase</fullName>
    </submittedName>
</protein>
<dbReference type="InterPro" id="IPR029063">
    <property type="entry name" value="SAM-dependent_MTases_sf"/>
</dbReference>
<dbReference type="GO" id="GO:0005737">
    <property type="term" value="C:cytoplasm"/>
    <property type="evidence" value="ECO:0007669"/>
    <property type="project" value="UniProtKB-SubCell"/>
</dbReference>
<dbReference type="eggNOG" id="COG1092">
    <property type="taxonomic scope" value="Bacteria"/>
</dbReference>
<comment type="caution">
    <text evidence="10">The sequence shown here is derived from an EMBL/GenBank/DDBJ whole genome shotgun (WGS) entry which is preliminary data.</text>
</comment>
<evidence type="ECO:0000256" key="2">
    <source>
        <dbReference type="ARBA" id="ARBA00022490"/>
    </source>
</evidence>
<evidence type="ECO:0000256" key="7">
    <source>
        <dbReference type="ARBA" id="ARBA00022884"/>
    </source>
</evidence>
<keyword evidence="5 10" id="KW-0808">Transferase</keyword>
<evidence type="ECO:0000256" key="8">
    <source>
        <dbReference type="ARBA" id="ARBA00038091"/>
    </source>
</evidence>
<dbReference type="AlphaFoldDB" id="A0A0T5XCF0"/>
<organism evidence="10 11">
    <name type="scientific">Acetomicrobium hydrogeniformans ATCC BAA-1850</name>
    <dbReference type="NCBI Taxonomy" id="592015"/>
    <lineage>
        <taxon>Bacteria</taxon>
        <taxon>Thermotogati</taxon>
        <taxon>Synergistota</taxon>
        <taxon>Synergistia</taxon>
        <taxon>Synergistales</taxon>
        <taxon>Acetomicrobiaceae</taxon>
        <taxon>Acetomicrobium</taxon>
    </lineage>
</organism>
<dbReference type="GO" id="GO:0006364">
    <property type="term" value="P:rRNA processing"/>
    <property type="evidence" value="ECO:0007669"/>
    <property type="project" value="UniProtKB-KW"/>
</dbReference>
<keyword evidence="11" id="KW-1185">Reference proteome</keyword>
<evidence type="ECO:0000256" key="5">
    <source>
        <dbReference type="ARBA" id="ARBA00022679"/>
    </source>
</evidence>
<dbReference type="Gene3D" id="3.40.50.150">
    <property type="entry name" value="Vaccinia Virus protein VP39"/>
    <property type="match status" value="1"/>
</dbReference>
<dbReference type="SUPFAM" id="SSF88697">
    <property type="entry name" value="PUA domain-like"/>
    <property type="match status" value="1"/>
</dbReference>
<dbReference type="CDD" id="cd21153">
    <property type="entry name" value="PUA_RlmI"/>
    <property type="match status" value="1"/>
</dbReference>
<name>A0A0T5XCF0_9BACT</name>
<dbReference type="Pfam" id="PF17785">
    <property type="entry name" value="PUA_3"/>
    <property type="match status" value="1"/>
</dbReference>
<dbReference type="InterPro" id="IPR041532">
    <property type="entry name" value="RlmI-like_PUA"/>
</dbReference>
<feature type="domain" description="PUA" evidence="9">
    <location>
        <begin position="19"/>
        <end position="103"/>
    </location>
</feature>
<dbReference type="Proteomes" id="UP000005273">
    <property type="component" value="Unassembled WGS sequence"/>
</dbReference>
<dbReference type="PANTHER" id="PTHR42873:SF1">
    <property type="entry name" value="S-ADENOSYLMETHIONINE-DEPENDENT METHYLTRANSFERASE DOMAIN-CONTAINING PROTEIN"/>
    <property type="match status" value="1"/>
</dbReference>
<dbReference type="GO" id="GO:0003723">
    <property type="term" value="F:RNA binding"/>
    <property type="evidence" value="ECO:0007669"/>
    <property type="project" value="UniProtKB-KW"/>
</dbReference>
<dbReference type="InterPro" id="IPR015947">
    <property type="entry name" value="PUA-like_sf"/>
</dbReference>
<keyword evidence="7" id="KW-0694">RNA-binding</keyword>
<dbReference type="EMBL" id="ACJX03000001">
    <property type="protein sequence ID" value="KRT35429.1"/>
    <property type="molecule type" value="Genomic_DNA"/>
</dbReference>
<keyword evidence="6" id="KW-0949">S-adenosyl-L-methionine</keyword>
<proteinExistence type="inferred from homology"/>
<gene>
    <name evidence="10" type="ORF">HMPREF1705_02655</name>
</gene>
<accession>A0A0T5XCF0</accession>
<evidence type="ECO:0000256" key="3">
    <source>
        <dbReference type="ARBA" id="ARBA00022552"/>
    </source>
</evidence>
<keyword evidence="3" id="KW-0698">rRNA processing</keyword>
<dbReference type="InterPro" id="IPR019614">
    <property type="entry name" value="SAM-dep_methyl-trfase"/>
</dbReference>
<evidence type="ECO:0000256" key="1">
    <source>
        <dbReference type="ARBA" id="ARBA00004496"/>
    </source>
</evidence>
<dbReference type="SUPFAM" id="SSF53335">
    <property type="entry name" value="S-adenosyl-L-methionine-dependent methyltransferases"/>
    <property type="match status" value="1"/>
</dbReference>
<dbReference type="STRING" id="592015.HMPREF1705_02655"/>
<evidence type="ECO:0000313" key="11">
    <source>
        <dbReference type="Proteomes" id="UP000005273"/>
    </source>
</evidence>